<dbReference type="AlphaFoldDB" id="A0AAV4C6C5"/>
<name>A0AAV4C6C5_9GAST</name>
<evidence type="ECO:0000313" key="2">
    <source>
        <dbReference type="Proteomes" id="UP000735302"/>
    </source>
</evidence>
<comment type="caution">
    <text evidence="1">The sequence shown here is derived from an EMBL/GenBank/DDBJ whole genome shotgun (WGS) entry which is preliminary data.</text>
</comment>
<proteinExistence type="predicted"/>
<dbReference type="Proteomes" id="UP000735302">
    <property type="component" value="Unassembled WGS sequence"/>
</dbReference>
<reference evidence="1 2" key="1">
    <citation type="journal article" date="2021" name="Elife">
        <title>Chloroplast acquisition without the gene transfer in kleptoplastic sea slugs, Plakobranchus ocellatus.</title>
        <authorList>
            <person name="Maeda T."/>
            <person name="Takahashi S."/>
            <person name="Yoshida T."/>
            <person name="Shimamura S."/>
            <person name="Takaki Y."/>
            <person name="Nagai Y."/>
            <person name="Toyoda A."/>
            <person name="Suzuki Y."/>
            <person name="Arimoto A."/>
            <person name="Ishii H."/>
            <person name="Satoh N."/>
            <person name="Nishiyama T."/>
            <person name="Hasebe M."/>
            <person name="Maruyama T."/>
            <person name="Minagawa J."/>
            <person name="Obokata J."/>
            <person name="Shigenobu S."/>
        </authorList>
    </citation>
    <scope>NUCLEOTIDE SEQUENCE [LARGE SCALE GENOMIC DNA]</scope>
</reference>
<evidence type="ECO:0000313" key="1">
    <source>
        <dbReference type="EMBL" id="GFO27018.1"/>
    </source>
</evidence>
<protein>
    <submittedName>
        <fullName evidence="1">Uncharacterized protein</fullName>
    </submittedName>
</protein>
<keyword evidence="2" id="KW-1185">Reference proteome</keyword>
<accession>A0AAV4C6C5</accession>
<organism evidence="1 2">
    <name type="scientific">Plakobranchus ocellatus</name>
    <dbReference type="NCBI Taxonomy" id="259542"/>
    <lineage>
        <taxon>Eukaryota</taxon>
        <taxon>Metazoa</taxon>
        <taxon>Spiralia</taxon>
        <taxon>Lophotrochozoa</taxon>
        <taxon>Mollusca</taxon>
        <taxon>Gastropoda</taxon>
        <taxon>Heterobranchia</taxon>
        <taxon>Euthyneura</taxon>
        <taxon>Panpulmonata</taxon>
        <taxon>Sacoglossa</taxon>
        <taxon>Placobranchoidea</taxon>
        <taxon>Plakobranchidae</taxon>
        <taxon>Plakobranchus</taxon>
    </lineage>
</organism>
<dbReference type="EMBL" id="BLXT01005873">
    <property type="protein sequence ID" value="GFO27018.1"/>
    <property type="molecule type" value="Genomic_DNA"/>
</dbReference>
<sequence length="156" mass="18075">MCRKSAISHKQFRLTVAKQLVDGYLMRSHRARQKEITELDRTLSQHHTRSVYPGRPRACRLCSKHKLKTRAGRARSTSIKTVSGNTMRMYAALQQKTNSVSMLQPKPKAATQKYLFPHHSQDSLSYQRLLDFADHPVNSNFVLKNTFDMNFIRKVD</sequence>
<gene>
    <name evidence="1" type="ORF">PoB_005352300</name>
</gene>